<dbReference type="EMBL" id="LR796270">
    <property type="protein sequence ID" value="CAB4133180.1"/>
    <property type="molecule type" value="Genomic_DNA"/>
</dbReference>
<protein>
    <submittedName>
        <fullName evidence="1">Uncharacterized protein</fullName>
    </submittedName>
</protein>
<organism evidence="1">
    <name type="scientific">uncultured Caudovirales phage</name>
    <dbReference type="NCBI Taxonomy" id="2100421"/>
    <lineage>
        <taxon>Viruses</taxon>
        <taxon>Duplodnaviria</taxon>
        <taxon>Heunggongvirae</taxon>
        <taxon>Uroviricota</taxon>
        <taxon>Caudoviricetes</taxon>
        <taxon>Peduoviridae</taxon>
        <taxon>Maltschvirus</taxon>
        <taxon>Maltschvirus maltsch</taxon>
    </lineage>
</organism>
<proteinExistence type="predicted"/>
<gene>
    <name evidence="1" type="ORF">UFOVP250_56</name>
</gene>
<evidence type="ECO:0000313" key="1">
    <source>
        <dbReference type="EMBL" id="CAB4133180.1"/>
    </source>
</evidence>
<reference evidence="1" key="1">
    <citation type="submission" date="2020-04" db="EMBL/GenBank/DDBJ databases">
        <authorList>
            <person name="Chiriac C."/>
            <person name="Salcher M."/>
            <person name="Ghai R."/>
            <person name="Kavagutti S V."/>
        </authorList>
    </citation>
    <scope>NUCLEOTIDE SEQUENCE</scope>
</reference>
<name>A0A6J5LJM9_9CAUD</name>
<accession>A0A6J5LJM9</accession>
<sequence length="104" mass="11896">MSEYVPDRWVVLEINTGKELIRKVFAGWYGGYADGDSWKLNSGNKAETEFDDRWEFDGYSGSKYICYKNNYGMGSYMGQVLSGWTKEMPDGAAITIVEDYHVHV</sequence>